<dbReference type="AlphaFoldDB" id="A0A7C9BH18"/>
<keyword evidence="2" id="KW-1185">Reference proteome</keyword>
<dbReference type="RefSeq" id="WP_152760247.1">
    <property type="nucleotide sequence ID" value="NZ_WHLY01000002.1"/>
</dbReference>
<dbReference type="Pfam" id="PF13711">
    <property type="entry name" value="DUF4160"/>
    <property type="match status" value="1"/>
</dbReference>
<accession>A0A7C9BH18</accession>
<dbReference type="Proteomes" id="UP000479293">
    <property type="component" value="Unassembled WGS sequence"/>
</dbReference>
<name>A0A7C9BH18_9BACT</name>
<dbReference type="InterPro" id="IPR025427">
    <property type="entry name" value="DUF4160"/>
</dbReference>
<evidence type="ECO:0000313" key="1">
    <source>
        <dbReference type="EMBL" id="MPR34223.1"/>
    </source>
</evidence>
<organism evidence="1 2">
    <name type="scientific">Salmonirosea aquatica</name>
    <dbReference type="NCBI Taxonomy" id="2654236"/>
    <lineage>
        <taxon>Bacteria</taxon>
        <taxon>Pseudomonadati</taxon>
        <taxon>Bacteroidota</taxon>
        <taxon>Cytophagia</taxon>
        <taxon>Cytophagales</taxon>
        <taxon>Spirosomataceae</taxon>
        <taxon>Salmonirosea</taxon>
    </lineage>
</organism>
<gene>
    <name evidence="1" type="ORF">GBK04_12860</name>
</gene>
<dbReference type="EMBL" id="WHLY01000002">
    <property type="protein sequence ID" value="MPR34223.1"/>
    <property type="molecule type" value="Genomic_DNA"/>
</dbReference>
<protein>
    <submittedName>
        <fullName evidence="1">DUF4160 domain-containing protein</fullName>
    </submittedName>
</protein>
<comment type="caution">
    <text evidence="1">The sequence shown here is derived from an EMBL/GenBank/DDBJ whole genome shotgun (WGS) entry which is preliminary data.</text>
</comment>
<reference evidence="1 2" key="1">
    <citation type="submission" date="2019-10" db="EMBL/GenBank/DDBJ databases">
        <title>Draft Genome Sequence of Cytophagaceae sp. SJW1-29.</title>
        <authorList>
            <person name="Choi A."/>
        </authorList>
    </citation>
    <scope>NUCLEOTIDE SEQUENCE [LARGE SCALE GENOMIC DNA]</scope>
    <source>
        <strain evidence="1 2">SJW1-29</strain>
    </source>
</reference>
<proteinExistence type="predicted"/>
<evidence type="ECO:0000313" key="2">
    <source>
        <dbReference type="Proteomes" id="UP000479293"/>
    </source>
</evidence>
<sequence>MPTILIKDGYRFFFYSNDHLPEHIHVEKGDKTAKFILEPILPIKSSRFNSKELRTIRTIIERNSELFKTKWNEHFDNK</sequence>